<dbReference type="InterPro" id="IPR044068">
    <property type="entry name" value="CB"/>
</dbReference>
<protein>
    <recommendedName>
        <fullName evidence="3">Core-binding (CB) domain-containing protein</fullName>
    </recommendedName>
</protein>
<keyword evidence="1 2" id="KW-0238">DNA-binding</keyword>
<evidence type="ECO:0000313" key="4">
    <source>
        <dbReference type="EMBL" id="ASR49532.1"/>
    </source>
</evidence>
<dbReference type="KEGG" id="pkb:B4V02_24010"/>
<proteinExistence type="predicted"/>
<evidence type="ECO:0000256" key="1">
    <source>
        <dbReference type="ARBA" id="ARBA00023125"/>
    </source>
</evidence>
<keyword evidence="5" id="KW-1185">Reference proteome</keyword>
<dbReference type="Gene3D" id="1.10.150.130">
    <property type="match status" value="1"/>
</dbReference>
<evidence type="ECO:0000313" key="5">
    <source>
        <dbReference type="Proteomes" id="UP000214666"/>
    </source>
</evidence>
<evidence type="ECO:0000259" key="3">
    <source>
        <dbReference type="PROSITE" id="PS51900"/>
    </source>
</evidence>
<dbReference type="AlphaFoldDB" id="A0A222WU77"/>
<dbReference type="EMBL" id="CP020028">
    <property type="protein sequence ID" value="ASR49532.1"/>
    <property type="molecule type" value="Genomic_DNA"/>
</dbReference>
<evidence type="ECO:0000256" key="2">
    <source>
        <dbReference type="PROSITE-ProRule" id="PRU01248"/>
    </source>
</evidence>
<name>A0A222WU77_9BACL</name>
<dbReference type="InterPro" id="IPR010998">
    <property type="entry name" value="Integrase_recombinase_N"/>
</dbReference>
<accession>A0A222WU77</accession>
<feature type="domain" description="Core-binding (CB)" evidence="3">
    <location>
        <begin position="1"/>
        <end position="90"/>
    </location>
</feature>
<dbReference type="PROSITE" id="PS51900">
    <property type="entry name" value="CB"/>
    <property type="match status" value="1"/>
</dbReference>
<reference evidence="4 5" key="1">
    <citation type="submission" date="2017-03" db="EMBL/GenBank/DDBJ databases">
        <title>Complete genome sequence of Paenibacillus Kribbensis producing bioflocculants.</title>
        <authorList>
            <person name="Lee H.-G."/>
            <person name="Oh H.-M."/>
        </authorList>
    </citation>
    <scope>NUCLEOTIDE SEQUENCE [LARGE SCALE GENOMIC DNA]</scope>
    <source>
        <strain evidence="4 5">AM49</strain>
    </source>
</reference>
<organism evidence="4 5">
    <name type="scientific">Paenibacillus kribbensis</name>
    <dbReference type="NCBI Taxonomy" id="172713"/>
    <lineage>
        <taxon>Bacteria</taxon>
        <taxon>Bacillati</taxon>
        <taxon>Bacillota</taxon>
        <taxon>Bacilli</taxon>
        <taxon>Bacillales</taxon>
        <taxon>Paenibacillaceae</taxon>
        <taxon>Paenibacillus</taxon>
    </lineage>
</organism>
<dbReference type="GO" id="GO:0003677">
    <property type="term" value="F:DNA binding"/>
    <property type="evidence" value="ECO:0007669"/>
    <property type="project" value="UniProtKB-UniRule"/>
</dbReference>
<sequence>MMFEKFLNHLQQLGKADKTIQNYVASWNAFEKWMRVADPLVTDACYATQKDISDYKRYMLKSGCLNGSPAKPSTMQFRFVQLNAIFRFFC</sequence>
<dbReference type="RefSeq" id="WP_094156710.1">
    <property type="nucleotide sequence ID" value="NZ_CP020028.1"/>
</dbReference>
<dbReference type="Proteomes" id="UP000214666">
    <property type="component" value="Chromosome"/>
</dbReference>
<gene>
    <name evidence="4" type="ORF">B4V02_24010</name>
</gene>